<evidence type="ECO:0000313" key="2">
    <source>
        <dbReference type="Proteomes" id="UP001595548"/>
    </source>
</evidence>
<name>A0ABV7HLJ0_9GAMM</name>
<sequence length="114" mass="13016">MAEKEINWDKHFSKLTWNDVYENSPFFHGQRLPTLFSPDRTRIYISSLDLEFATDNAQELADALEDIKSTFDMAKRSNGYYKMAMAQSDFSAVQGLLSELGADEASHRLVEDSV</sequence>
<evidence type="ECO:0000313" key="1">
    <source>
        <dbReference type="EMBL" id="MFC3154577.1"/>
    </source>
</evidence>
<accession>A0ABV7HLJ0</accession>
<reference evidence="2" key="1">
    <citation type="journal article" date="2019" name="Int. J. Syst. Evol. Microbiol.">
        <title>The Global Catalogue of Microorganisms (GCM) 10K type strain sequencing project: providing services to taxonomists for standard genome sequencing and annotation.</title>
        <authorList>
            <consortium name="The Broad Institute Genomics Platform"/>
            <consortium name="The Broad Institute Genome Sequencing Center for Infectious Disease"/>
            <person name="Wu L."/>
            <person name="Ma J."/>
        </authorList>
    </citation>
    <scope>NUCLEOTIDE SEQUENCE [LARGE SCALE GENOMIC DNA]</scope>
    <source>
        <strain evidence="2">KCTC 52141</strain>
    </source>
</reference>
<gene>
    <name evidence="1" type="ORF">ACFOEB_05125</name>
</gene>
<protein>
    <submittedName>
        <fullName evidence="1">Uncharacterized protein</fullName>
    </submittedName>
</protein>
<keyword evidence="2" id="KW-1185">Reference proteome</keyword>
<dbReference type="RefSeq" id="WP_382414888.1">
    <property type="nucleotide sequence ID" value="NZ_AP031500.1"/>
</dbReference>
<dbReference type="Proteomes" id="UP001595548">
    <property type="component" value="Unassembled WGS sequence"/>
</dbReference>
<organism evidence="1 2">
    <name type="scientific">Gilvimarinus japonicus</name>
    <dbReference type="NCBI Taxonomy" id="1796469"/>
    <lineage>
        <taxon>Bacteria</taxon>
        <taxon>Pseudomonadati</taxon>
        <taxon>Pseudomonadota</taxon>
        <taxon>Gammaproteobacteria</taxon>
        <taxon>Cellvibrionales</taxon>
        <taxon>Cellvibrionaceae</taxon>
        <taxon>Gilvimarinus</taxon>
    </lineage>
</organism>
<proteinExistence type="predicted"/>
<comment type="caution">
    <text evidence="1">The sequence shown here is derived from an EMBL/GenBank/DDBJ whole genome shotgun (WGS) entry which is preliminary data.</text>
</comment>
<dbReference type="EMBL" id="JBHRTL010000004">
    <property type="protein sequence ID" value="MFC3154577.1"/>
    <property type="molecule type" value="Genomic_DNA"/>
</dbReference>